<reference evidence="1" key="1">
    <citation type="submission" date="2018-04" db="EMBL/GenBank/DDBJ databases">
        <title>WGS assembly of Panicum hallii.</title>
        <authorList>
            <person name="Lovell J."/>
            <person name="Jenkins J."/>
            <person name="Lowry D."/>
            <person name="Mamidi S."/>
            <person name="Sreedasyam A."/>
            <person name="Weng X."/>
            <person name="Barry K."/>
            <person name="Bonette J."/>
            <person name="Campitelli B."/>
            <person name="Daum C."/>
            <person name="Gordon S."/>
            <person name="Gould B."/>
            <person name="Lipzen A."/>
            <person name="Macqueen A."/>
            <person name="Palacio-Mejia J."/>
            <person name="Plott C."/>
            <person name="Shakirov E."/>
            <person name="Shu S."/>
            <person name="Yoshinaga Y."/>
            <person name="Zane M."/>
            <person name="Rokhsar D."/>
            <person name="Grimwood J."/>
            <person name="Schmutz J."/>
            <person name="Juenger T."/>
        </authorList>
    </citation>
    <scope>NUCLEOTIDE SEQUENCE [LARGE SCALE GENOMIC DNA]</scope>
    <source>
        <strain evidence="1">FIL2</strain>
    </source>
</reference>
<accession>A0A2T8I9V4</accession>
<name>A0A2T8I9V4_9POAL</name>
<dbReference type="Proteomes" id="UP000243499">
    <property type="component" value="Chromosome 8"/>
</dbReference>
<proteinExistence type="predicted"/>
<sequence length="108" mass="12645">MTHLLMKVLGCTFTLSRSLQRRDRFIVNGIHLIGVTKECLDEVRGDHGWETLLNDVTSFCAKHDIKVPSMDDIYEPVLRSKGFFRKVKNLHHYRVEIFTSVIDRHFKS</sequence>
<organism evidence="1">
    <name type="scientific">Panicum hallii</name>
    <dbReference type="NCBI Taxonomy" id="206008"/>
    <lineage>
        <taxon>Eukaryota</taxon>
        <taxon>Viridiplantae</taxon>
        <taxon>Streptophyta</taxon>
        <taxon>Embryophyta</taxon>
        <taxon>Tracheophyta</taxon>
        <taxon>Spermatophyta</taxon>
        <taxon>Magnoliopsida</taxon>
        <taxon>Liliopsida</taxon>
        <taxon>Poales</taxon>
        <taxon>Poaceae</taxon>
        <taxon>PACMAD clade</taxon>
        <taxon>Panicoideae</taxon>
        <taxon>Panicodae</taxon>
        <taxon>Paniceae</taxon>
        <taxon>Panicinae</taxon>
        <taxon>Panicum</taxon>
        <taxon>Panicum sect. Panicum</taxon>
    </lineage>
</organism>
<gene>
    <name evidence="1" type="ORF">PAHAL_8G226200</name>
</gene>
<protein>
    <submittedName>
        <fullName evidence="1">Uncharacterized protein</fullName>
    </submittedName>
</protein>
<dbReference type="PANTHER" id="PTHR11697">
    <property type="entry name" value="GENERAL TRANSCRIPTION FACTOR 2-RELATED ZINC FINGER PROTEIN"/>
    <property type="match status" value="1"/>
</dbReference>
<dbReference type="InterPro" id="IPR055298">
    <property type="entry name" value="AtLOH3-like"/>
</dbReference>
<dbReference type="EMBL" id="CM008053">
    <property type="protein sequence ID" value="PVH34466.1"/>
    <property type="molecule type" value="Genomic_DNA"/>
</dbReference>
<dbReference type="Gramene" id="PVH34466">
    <property type="protein sequence ID" value="PVH34466"/>
    <property type="gene ID" value="PAHAL_8G226200"/>
</dbReference>
<dbReference type="PANTHER" id="PTHR11697:SF230">
    <property type="entry name" value="ZINC FINGER, MYM DOMAIN CONTAINING 1"/>
    <property type="match status" value="1"/>
</dbReference>
<dbReference type="AlphaFoldDB" id="A0A2T8I9V4"/>
<evidence type="ECO:0000313" key="1">
    <source>
        <dbReference type="EMBL" id="PVH34466.1"/>
    </source>
</evidence>